<evidence type="ECO:0000313" key="3">
    <source>
        <dbReference type="EMBL" id="PUZ25323.1"/>
    </source>
</evidence>
<dbReference type="Pfam" id="PF16344">
    <property type="entry name" value="FecR_C"/>
    <property type="match status" value="1"/>
</dbReference>
<organism evidence="3 4">
    <name type="scientific">Chitinophaga parva</name>
    <dbReference type="NCBI Taxonomy" id="2169414"/>
    <lineage>
        <taxon>Bacteria</taxon>
        <taxon>Pseudomonadati</taxon>
        <taxon>Bacteroidota</taxon>
        <taxon>Chitinophagia</taxon>
        <taxon>Chitinophagales</taxon>
        <taxon>Chitinophagaceae</taxon>
        <taxon>Chitinophaga</taxon>
    </lineage>
</organism>
<feature type="domain" description="Protein FecR C-terminal" evidence="2">
    <location>
        <begin position="278"/>
        <end position="346"/>
    </location>
</feature>
<dbReference type="PANTHER" id="PTHR30273:SF2">
    <property type="entry name" value="PROTEIN FECR"/>
    <property type="match status" value="1"/>
</dbReference>
<dbReference type="RefSeq" id="WP_108687161.1">
    <property type="nucleotide sequence ID" value="NZ_QCYK01000002.1"/>
</dbReference>
<dbReference type="InterPro" id="IPR006860">
    <property type="entry name" value="FecR"/>
</dbReference>
<feature type="domain" description="FecR protein" evidence="1">
    <location>
        <begin position="139"/>
        <end position="221"/>
    </location>
</feature>
<accession>A0A2T7BGG4</accession>
<evidence type="ECO:0000259" key="2">
    <source>
        <dbReference type="Pfam" id="PF16344"/>
    </source>
</evidence>
<dbReference type="Gene3D" id="3.55.50.30">
    <property type="match status" value="1"/>
</dbReference>
<dbReference type="PANTHER" id="PTHR30273">
    <property type="entry name" value="PERIPLASMIC SIGNAL SENSOR AND SIGMA FACTOR ACTIVATOR FECR-RELATED"/>
    <property type="match status" value="1"/>
</dbReference>
<dbReference type="Pfam" id="PF04773">
    <property type="entry name" value="FecR"/>
    <property type="match status" value="1"/>
</dbReference>
<dbReference type="Gene3D" id="2.60.120.1440">
    <property type="match status" value="1"/>
</dbReference>
<dbReference type="InterPro" id="IPR032508">
    <property type="entry name" value="FecR_C"/>
</dbReference>
<evidence type="ECO:0008006" key="5">
    <source>
        <dbReference type="Google" id="ProtNLM"/>
    </source>
</evidence>
<keyword evidence="4" id="KW-1185">Reference proteome</keyword>
<evidence type="ECO:0000313" key="4">
    <source>
        <dbReference type="Proteomes" id="UP000244450"/>
    </source>
</evidence>
<dbReference type="PIRSF" id="PIRSF018266">
    <property type="entry name" value="FecR"/>
    <property type="match status" value="1"/>
</dbReference>
<reference evidence="3 4" key="1">
    <citation type="submission" date="2018-04" db="EMBL/GenBank/DDBJ databases">
        <title>Chitinophaga fuyangensis sp. nov., isolated from soil in a chemical factory.</title>
        <authorList>
            <person name="Chen K."/>
        </authorList>
    </citation>
    <scope>NUCLEOTIDE SEQUENCE [LARGE SCALE GENOMIC DNA]</scope>
    <source>
        <strain evidence="3 4">LY-1</strain>
    </source>
</reference>
<dbReference type="AlphaFoldDB" id="A0A2T7BGG4"/>
<comment type="caution">
    <text evidence="3">The sequence shown here is derived from an EMBL/GenBank/DDBJ whole genome shotgun (WGS) entry which is preliminary data.</text>
</comment>
<evidence type="ECO:0000259" key="1">
    <source>
        <dbReference type="Pfam" id="PF04773"/>
    </source>
</evidence>
<dbReference type="EMBL" id="QCYK01000002">
    <property type="protein sequence ID" value="PUZ25323.1"/>
    <property type="molecule type" value="Genomic_DNA"/>
</dbReference>
<dbReference type="OrthoDB" id="663025at2"/>
<dbReference type="GO" id="GO:0016989">
    <property type="term" value="F:sigma factor antagonist activity"/>
    <property type="evidence" value="ECO:0007669"/>
    <property type="project" value="TreeGrafter"/>
</dbReference>
<protein>
    <recommendedName>
        <fullName evidence="5">FecR protein domain-containing protein</fullName>
    </recommendedName>
</protein>
<dbReference type="InterPro" id="IPR012373">
    <property type="entry name" value="Ferrdict_sens_TM"/>
</dbReference>
<proteinExistence type="predicted"/>
<gene>
    <name evidence="3" type="ORF">DCC81_13540</name>
</gene>
<sequence length="347" mass="38424">MLSTAEIEKLLQSLQEATSPQEKQRILDLLSAHESALLQHLETEFQSATGMPAADPAQQAATYQQLLERTGQHPAIRMVPHRNWKRTIRVAAAVLLIGGGSLGLWKLLDYRHTNNMVAKAPVYAPAAMDTLFNQESHVVNQLFPDGSEVALEPGSYVSYQRDFIHNKKVYLEGAATFTVKNDPVHPFSVVAGPLEVRDLGTIFYIHDQPGTVNVKLLKGKVLIHSLKAHPGTLHDDVVMQPGQLFSMDKLHETFVITELEKATKPAGPQPARKASYNLDFQNASLASVFKTLEGRFGKKIIYKSDAINDKLFTGNLANQPNIEHAIKLICISNNLQFEIQGDAIIIH</sequence>
<name>A0A2T7BGG4_9BACT</name>
<dbReference type="Proteomes" id="UP000244450">
    <property type="component" value="Unassembled WGS sequence"/>
</dbReference>